<dbReference type="Proteomes" id="UP000548423">
    <property type="component" value="Unassembled WGS sequence"/>
</dbReference>
<comment type="caution">
    <text evidence="1">The sequence shown here is derived from an EMBL/GenBank/DDBJ whole genome shotgun (WGS) entry which is preliminary data.</text>
</comment>
<name>A0A852T7F7_9BACI</name>
<accession>A0A852T7F7</accession>
<reference evidence="2" key="1">
    <citation type="submission" date="2020-07" db="EMBL/GenBank/DDBJ databases">
        <authorList>
            <person name="Partida-Martinez L."/>
            <person name="Huntemann M."/>
            <person name="Clum A."/>
            <person name="Wang J."/>
            <person name="Palaniappan K."/>
            <person name="Ritter S."/>
            <person name="Chen I.-M."/>
            <person name="Stamatis D."/>
            <person name="Reddy T."/>
            <person name="O'Malley R."/>
            <person name="Daum C."/>
            <person name="Shapiro N."/>
            <person name="Ivanova N."/>
            <person name="Kyrpides N."/>
            <person name="Woyke T."/>
        </authorList>
    </citation>
    <scope>NUCLEOTIDE SEQUENCE [LARGE SCALE GENOMIC DNA]</scope>
    <source>
        <strain evidence="2">AT2.8</strain>
    </source>
</reference>
<proteinExistence type="predicted"/>
<dbReference type="AlphaFoldDB" id="A0A852T7F7"/>
<evidence type="ECO:0000313" key="2">
    <source>
        <dbReference type="Proteomes" id="UP000548423"/>
    </source>
</evidence>
<protein>
    <submittedName>
        <fullName evidence="1">Uncharacterized protein</fullName>
    </submittedName>
</protein>
<reference evidence="2" key="2">
    <citation type="submission" date="2020-08" db="EMBL/GenBank/DDBJ databases">
        <title>The Agave Microbiome: Exploring the role of microbial communities in plant adaptations to desert environments.</title>
        <authorList>
            <person name="Partida-Martinez L.P."/>
        </authorList>
    </citation>
    <scope>NUCLEOTIDE SEQUENCE [LARGE SCALE GENOMIC DNA]</scope>
    <source>
        <strain evidence="2">AT2.8</strain>
    </source>
</reference>
<gene>
    <name evidence="1" type="ORF">F4694_001481</name>
</gene>
<dbReference type="EMBL" id="JACCBX010000003">
    <property type="protein sequence ID" value="NYE04732.1"/>
    <property type="molecule type" value="Genomic_DNA"/>
</dbReference>
<evidence type="ECO:0000313" key="1">
    <source>
        <dbReference type="EMBL" id="NYE04732.1"/>
    </source>
</evidence>
<organism evidence="1 2">
    <name type="scientific">Neobacillus niacini</name>
    <dbReference type="NCBI Taxonomy" id="86668"/>
    <lineage>
        <taxon>Bacteria</taxon>
        <taxon>Bacillati</taxon>
        <taxon>Bacillota</taxon>
        <taxon>Bacilli</taxon>
        <taxon>Bacillales</taxon>
        <taxon>Bacillaceae</taxon>
        <taxon>Neobacillus</taxon>
    </lineage>
</organism>
<sequence>MAYKERYESEEFKLFRSLNYRMVLPVKEKNIYLQLEKGYKGEVMFDQLSEGLDPKNSLY</sequence>